<dbReference type="OrthoDB" id="147074at2157"/>
<reference evidence="2 3" key="1">
    <citation type="submission" date="2014-07" db="EMBL/GenBank/DDBJ databases">
        <title>Methanogenic archaea and the global carbon cycle.</title>
        <authorList>
            <person name="Henriksen J.R."/>
            <person name="Luke J."/>
            <person name="Reinhart S."/>
            <person name="Benedict M.N."/>
            <person name="Youngblut N.D."/>
            <person name="Metcalf M.E."/>
            <person name="Whitaker R.J."/>
            <person name="Metcalf W.W."/>
        </authorList>
    </citation>
    <scope>NUCLEOTIDE SEQUENCE [LARGE SCALE GENOMIC DNA]</scope>
    <source>
        <strain evidence="2 3">HB-1</strain>
    </source>
</reference>
<dbReference type="KEGG" id="mhor:MSHOH_0427"/>
<dbReference type="Proteomes" id="UP000033101">
    <property type="component" value="Chromosome"/>
</dbReference>
<dbReference type="AlphaFoldDB" id="A0A0E3WSL7"/>
<organism evidence="2 3">
    <name type="scientific">Methanosarcina horonobensis HB-1 = JCM 15518</name>
    <dbReference type="NCBI Taxonomy" id="1434110"/>
    <lineage>
        <taxon>Archaea</taxon>
        <taxon>Methanobacteriati</taxon>
        <taxon>Methanobacteriota</taxon>
        <taxon>Stenosarchaea group</taxon>
        <taxon>Methanomicrobia</taxon>
        <taxon>Methanosarcinales</taxon>
        <taxon>Methanosarcinaceae</taxon>
        <taxon>Methanosarcina</taxon>
    </lineage>
</organism>
<keyword evidence="3" id="KW-1185">Reference proteome</keyword>
<proteinExistence type="predicted"/>
<evidence type="ECO:0008006" key="4">
    <source>
        <dbReference type="Google" id="ProtNLM"/>
    </source>
</evidence>
<dbReference type="STRING" id="1434110.MSHOH_0427"/>
<dbReference type="Pfam" id="PF11369">
    <property type="entry name" value="DUF3160"/>
    <property type="match status" value="1"/>
</dbReference>
<sequence>MEGLYLKIRTLIVICLLMVSLIPGSGCIDSSSEPVKEAKLDEVTDSQDTSSNATVETAHEENFSEESKAIIESEKKSSFFGYYSKKSLQFEADVPPYSLPLKASEIANYEYFSQKIPLTNDSRNLLYKNGFVVIESGAAGGLFEAEPVRVNETYKDLKMAGVPIFITTDSLLHLYHIQFDETLKRVEEKEFYDILWKLDKALLEASIEDYNRSVENKASDEVVEAARRNVAYFAVALSLLEPKPEQIEEKLVIPGKNFDSQDAKQYSVGIPSFVKDDVEAEIRLIEAREGSALSPIFNYDEDYSQYAPRGHYTSSEKLKNYFKAMMWHGRISLLLQPDMITAKELTTEYSVTEKSAAEKSEKQARIQTIQALLISDHFDRDKNLQAEWDRIYDVTAFYVGFSDDLGPYEYAKALDTVFGNDREEPSLDRENLTALKTELERYESPKIYGGTGEIIPVGSETENKTLEATKGFRFMGQRYTPDSYILQKLYPPALNIMDLLGSERARKHLKNLNVSENEEYKMHYLSLENEFGALDEDDWNKNLYWAQLYALKPLLVSYPEGYPTFMQTEAWEDKQLNAALASWTELRHDTILYSKQAYFTSAFYNLEEKPVQGYVEPVPEFYARMLALTKMAHSGLAEMKVLDEQSDKDFTTLESTLEKLMEISVKELENKELTDEEYEFIKNFEQNIAPMLENVEEDAQSSVMVADVYTDGEGRVLEEGTGKLDLIVIAYKQPDGRIVLGAGPVMSYYEFWQPSGERLTDEEWREMLESNPPGRPEWVKSFKV</sequence>
<evidence type="ECO:0000256" key="1">
    <source>
        <dbReference type="SAM" id="MobiDB-lite"/>
    </source>
</evidence>
<dbReference type="PATRIC" id="fig|1434110.4.peg.512"/>
<dbReference type="HOGENOM" id="CLU_015670_1_0_2"/>
<name>A0A0E3WSL7_9EURY</name>
<gene>
    <name evidence="2" type="ORF">MSHOH_0427</name>
</gene>
<feature type="region of interest" description="Disordered" evidence="1">
    <location>
        <begin position="40"/>
        <end position="59"/>
    </location>
</feature>
<dbReference type="PIRSF" id="PIRSF014897">
    <property type="entry name" value="UCP014897"/>
    <property type="match status" value="1"/>
</dbReference>
<accession>A0A0E3WSL7</accession>
<protein>
    <recommendedName>
        <fullName evidence="4">dTDP-D-glucose 4,6-dehydratase</fullName>
    </recommendedName>
</protein>
<evidence type="ECO:0000313" key="3">
    <source>
        <dbReference type="Proteomes" id="UP000033101"/>
    </source>
</evidence>
<feature type="compositionally biased region" description="Polar residues" evidence="1">
    <location>
        <begin position="46"/>
        <end position="55"/>
    </location>
</feature>
<dbReference type="InterPro" id="IPR022601">
    <property type="entry name" value="DUF3160"/>
</dbReference>
<dbReference type="InterPro" id="IPR016626">
    <property type="entry name" value="UCP014897_arc"/>
</dbReference>
<dbReference type="EMBL" id="CP009516">
    <property type="protein sequence ID" value="AKB76910.1"/>
    <property type="molecule type" value="Genomic_DNA"/>
</dbReference>
<dbReference type="SMART" id="SM01325">
    <property type="entry name" value="DUF3160"/>
    <property type="match status" value="1"/>
</dbReference>
<evidence type="ECO:0000313" key="2">
    <source>
        <dbReference type="EMBL" id="AKB76910.1"/>
    </source>
</evidence>